<comment type="caution">
    <text evidence="1">The sequence shown here is derived from an EMBL/GenBank/DDBJ whole genome shotgun (WGS) entry which is preliminary data.</text>
</comment>
<dbReference type="EMBL" id="VSRR010000320">
    <property type="protein sequence ID" value="MPC13973.1"/>
    <property type="molecule type" value="Genomic_DNA"/>
</dbReference>
<organism evidence="1 2">
    <name type="scientific">Portunus trituberculatus</name>
    <name type="common">Swimming crab</name>
    <name type="synonym">Neptunus trituberculatus</name>
    <dbReference type="NCBI Taxonomy" id="210409"/>
    <lineage>
        <taxon>Eukaryota</taxon>
        <taxon>Metazoa</taxon>
        <taxon>Ecdysozoa</taxon>
        <taxon>Arthropoda</taxon>
        <taxon>Crustacea</taxon>
        <taxon>Multicrustacea</taxon>
        <taxon>Malacostraca</taxon>
        <taxon>Eumalacostraca</taxon>
        <taxon>Eucarida</taxon>
        <taxon>Decapoda</taxon>
        <taxon>Pleocyemata</taxon>
        <taxon>Brachyura</taxon>
        <taxon>Eubrachyura</taxon>
        <taxon>Portunoidea</taxon>
        <taxon>Portunidae</taxon>
        <taxon>Portuninae</taxon>
        <taxon>Portunus</taxon>
    </lineage>
</organism>
<accession>A0A5B7D2L0</accession>
<evidence type="ECO:0000313" key="2">
    <source>
        <dbReference type="Proteomes" id="UP000324222"/>
    </source>
</evidence>
<protein>
    <submittedName>
        <fullName evidence="1">Uncharacterized protein</fullName>
    </submittedName>
</protein>
<dbReference type="AlphaFoldDB" id="A0A5B7D2L0"/>
<gene>
    <name evidence="1" type="ORF">E2C01_006728</name>
</gene>
<keyword evidence="2" id="KW-1185">Reference proteome</keyword>
<name>A0A5B7D2L0_PORTR</name>
<evidence type="ECO:0000313" key="1">
    <source>
        <dbReference type="EMBL" id="MPC13973.1"/>
    </source>
</evidence>
<reference evidence="1 2" key="1">
    <citation type="submission" date="2019-05" db="EMBL/GenBank/DDBJ databases">
        <title>Another draft genome of Portunus trituberculatus and its Hox gene families provides insights of decapod evolution.</title>
        <authorList>
            <person name="Jeong J.-H."/>
            <person name="Song I."/>
            <person name="Kim S."/>
            <person name="Choi T."/>
            <person name="Kim D."/>
            <person name="Ryu S."/>
            <person name="Kim W."/>
        </authorList>
    </citation>
    <scope>NUCLEOTIDE SEQUENCE [LARGE SCALE GENOMIC DNA]</scope>
    <source>
        <tissue evidence="1">Muscle</tissue>
    </source>
</reference>
<dbReference type="Proteomes" id="UP000324222">
    <property type="component" value="Unassembled WGS sequence"/>
</dbReference>
<sequence>MSHASLVAQKGSQMDRLGAVILRESLHLGAVAARPLLGVEGHRPMARGAKLAKGHKPIDEHKVIVMTSDSGKQVSYVLQWWKPGTGWGLDSTSSLYHCCFSFIPHRFHYDSIK</sequence>
<proteinExistence type="predicted"/>